<organism evidence="2 3">
    <name type="scientific">Vanilla planifolia</name>
    <name type="common">Vanilla</name>
    <dbReference type="NCBI Taxonomy" id="51239"/>
    <lineage>
        <taxon>Eukaryota</taxon>
        <taxon>Viridiplantae</taxon>
        <taxon>Streptophyta</taxon>
        <taxon>Embryophyta</taxon>
        <taxon>Tracheophyta</taxon>
        <taxon>Spermatophyta</taxon>
        <taxon>Magnoliopsida</taxon>
        <taxon>Liliopsida</taxon>
        <taxon>Asparagales</taxon>
        <taxon>Orchidaceae</taxon>
        <taxon>Vanilloideae</taxon>
        <taxon>Vanilleae</taxon>
        <taxon>Vanilla</taxon>
    </lineage>
</organism>
<sequence length="107" mass="13144">MTRRKREKKKTENYWRNKDRGRRRSSLKCHHDLKGNSTMGRICWEVWHLENFSSMVLSQLEIKSFVFIFGLSKKGYHLTRHIIYQFIVHIIKWIFLFRRCGGLRNMQ</sequence>
<dbReference type="OrthoDB" id="2018754at2759"/>
<name>A0A835UUA5_VANPL</name>
<evidence type="ECO:0000313" key="3">
    <source>
        <dbReference type="Proteomes" id="UP000636800"/>
    </source>
</evidence>
<gene>
    <name evidence="2" type="ORF">HPP92_012875</name>
</gene>
<evidence type="ECO:0000256" key="1">
    <source>
        <dbReference type="SAM" id="MobiDB-lite"/>
    </source>
</evidence>
<dbReference type="Proteomes" id="UP000636800">
    <property type="component" value="Chromosome 6"/>
</dbReference>
<evidence type="ECO:0000313" key="2">
    <source>
        <dbReference type="EMBL" id="KAG0476034.1"/>
    </source>
</evidence>
<protein>
    <submittedName>
        <fullName evidence="2">Uncharacterized protein</fullName>
    </submittedName>
</protein>
<feature type="compositionally biased region" description="Basic and acidic residues" evidence="1">
    <location>
        <begin position="9"/>
        <end position="18"/>
    </location>
</feature>
<keyword evidence="3" id="KW-1185">Reference proteome</keyword>
<dbReference type="EMBL" id="JADCNL010000006">
    <property type="protein sequence ID" value="KAG0476034.1"/>
    <property type="molecule type" value="Genomic_DNA"/>
</dbReference>
<reference evidence="2 3" key="1">
    <citation type="journal article" date="2020" name="Nat. Food">
        <title>A phased Vanilla planifolia genome enables genetic improvement of flavour and production.</title>
        <authorList>
            <person name="Hasing T."/>
            <person name="Tang H."/>
            <person name="Brym M."/>
            <person name="Khazi F."/>
            <person name="Huang T."/>
            <person name="Chambers A.H."/>
        </authorList>
    </citation>
    <scope>NUCLEOTIDE SEQUENCE [LARGE SCALE GENOMIC DNA]</scope>
    <source>
        <tissue evidence="2">Leaf</tissue>
    </source>
</reference>
<comment type="caution">
    <text evidence="2">The sequence shown here is derived from an EMBL/GenBank/DDBJ whole genome shotgun (WGS) entry which is preliminary data.</text>
</comment>
<accession>A0A835UUA5</accession>
<feature type="region of interest" description="Disordered" evidence="1">
    <location>
        <begin position="1"/>
        <end position="23"/>
    </location>
</feature>
<dbReference type="AlphaFoldDB" id="A0A835UUA5"/>
<proteinExistence type="predicted"/>